<evidence type="ECO:0000313" key="9">
    <source>
        <dbReference type="Proteomes" id="UP001515500"/>
    </source>
</evidence>
<feature type="domain" description="Glycosyltransferase 61 catalytic" evidence="8">
    <location>
        <begin position="302"/>
        <end position="390"/>
    </location>
</feature>
<evidence type="ECO:0000256" key="1">
    <source>
        <dbReference type="ARBA" id="ARBA00004323"/>
    </source>
</evidence>
<keyword evidence="7" id="KW-0472">Membrane</keyword>
<dbReference type="Pfam" id="PF04577">
    <property type="entry name" value="Glyco_transf_61"/>
    <property type="match status" value="1"/>
</dbReference>
<feature type="region of interest" description="Disordered" evidence="6">
    <location>
        <begin position="293"/>
        <end position="316"/>
    </location>
</feature>
<reference evidence="10" key="1">
    <citation type="submission" date="2025-08" db="UniProtKB">
        <authorList>
            <consortium name="RefSeq"/>
        </authorList>
    </citation>
    <scope>IDENTIFICATION</scope>
</reference>
<evidence type="ECO:0000256" key="7">
    <source>
        <dbReference type="SAM" id="Phobius"/>
    </source>
</evidence>
<name>A0AB40BLB9_DIOCR</name>
<keyword evidence="7" id="KW-1133">Transmembrane helix</keyword>
<accession>A0AB40BLB9</accession>
<evidence type="ECO:0000256" key="6">
    <source>
        <dbReference type="SAM" id="MobiDB-lite"/>
    </source>
</evidence>
<dbReference type="InterPro" id="IPR049625">
    <property type="entry name" value="Glyco_transf_61_cat"/>
</dbReference>
<dbReference type="Proteomes" id="UP001515500">
    <property type="component" value="Chromosome 6"/>
</dbReference>
<comment type="subcellular location">
    <subcellularLocation>
        <location evidence="1">Golgi apparatus membrane</location>
        <topology evidence="1">Single-pass type II membrane protein</topology>
    </subcellularLocation>
</comment>
<evidence type="ECO:0000259" key="8">
    <source>
        <dbReference type="Pfam" id="PF04577"/>
    </source>
</evidence>
<keyword evidence="5" id="KW-0325">Glycoprotein</keyword>
<dbReference type="GeneID" id="120263828"/>
<dbReference type="PANTHER" id="PTHR20961:SF124">
    <property type="entry name" value="GLYCOSYLTRANSFERASE"/>
    <property type="match status" value="1"/>
</dbReference>
<evidence type="ECO:0000313" key="10">
    <source>
        <dbReference type="RefSeq" id="XP_039127738.1"/>
    </source>
</evidence>
<protein>
    <submittedName>
        <fullName evidence="10">LOW QUALITY PROTEIN: alpha-1,3-arabinosyltransferase XAT3-like</fullName>
    </submittedName>
</protein>
<keyword evidence="4" id="KW-0808">Transferase</keyword>
<dbReference type="PANTHER" id="PTHR20961">
    <property type="entry name" value="GLYCOSYLTRANSFERASE"/>
    <property type="match status" value="1"/>
</dbReference>
<evidence type="ECO:0000256" key="2">
    <source>
        <dbReference type="ARBA" id="ARBA00004881"/>
    </source>
</evidence>
<evidence type="ECO:0000256" key="4">
    <source>
        <dbReference type="ARBA" id="ARBA00022679"/>
    </source>
</evidence>
<feature type="transmembrane region" description="Helical" evidence="7">
    <location>
        <begin position="43"/>
        <end position="65"/>
    </location>
</feature>
<sequence>MVHHHHRAAQPHQHKLVDHHLSTTCSDCLGAASAKRSISKHTLLLRFIGIFSIISSALVFAPRFFSPDSFEANPQTPSMHPPCSSLSNHSLCCDRTAFRTDVCFMRGDVRMHSSSNSFLLHLPRNSTTEEQEELIRPYTRKWEANTMATIDELHLKTINGSVQACDVVHDVPAVVFSTGGYTGNVYHEFNDGILPLYITAGHFNKQVVFVILEYHDWWITKYGDILSQLSDHPPIDFTNDRRTHCFPEAIVGLKIHDELTIDPAKMDKNHTIRDFRNLLDDSYKPRIRYIEREEEEEKEGSRSRSKPAPAKRDRRPKMVIVARNGSRMIENEEEVVKAAEEVGFAVQVLRPERTTELAKIYRALNSSDAMIGVHGAAMTHLLFMRPGKVFIQVVPLGTDWAAESYYGSPAKRMGLKYMEYKIEGKESSLWREYGEEDAVVRDPESVNARGWEVTKKVYLDGQNVRVDCERFRKYLVRAYGTLVKKMKMKKMKNGRKLGVN</sequence>
<evidence type="ECO:0000256" key="3">
    <source>
        <dbReference type="ARBA" id="ARBA00022676"/>
    </source>
</evidence>
<dbReference type="RefSeq" id="XP_039127738.1">
    <property type="nucleotide sequence ID" value="XM_039271804.1"/>
</dbReference>
<dbReference type="InterPro" id="IPR007657">
    <property type="entry name" value="Glycosyltransferase_61"/>
</dbReference>
<keyword evidence="9" id="KW-1185">Reference proteome</keyword>
<organism evidence="9 10">
    <name type="scientific">Dioscorea cayennensis subsp. rotundata</name>
    <name type="common">White Guinea yam</name>
    <name type="synonym">Dioscorea rotundata</name>
    <dbReference type="NCBI Taxonomy" id="55577"/>
    <lineage>
        <taxon>Eukaryota</taxon>
        <taxon>Viridiplantae</taxon>
        <taxon>Streptophyta</taxon>
        <taxon>Embryophyta</taxon>
        <taxon>Tracheophyta</taxon>
        <taxon>Spermatophyta</taxon>
        <taxon>Magnoliopsida</taxon>
        <taxon>Liliopsida</taxon>
        <taxon>Dioscoreales</taxon>
        <taxon>Dioscoreaceae</taxon>
        <taxon>Dioscorea</taxon>
    </lineage>
</organism>
<gene>
    <name evidence="10" type="primary">LOC120263828</name>
</gene>
<dbReference type="AlphaFoldDB" id="A0AB40BLB9"/>
<comment type="pathway">
    <text evidence="2">Glycan metabolism.</text>
</comment>
<keyword evidence="7" id="KW-0812">Transmembrane</keyword>
<dbReference type="GO" id="GO:0000139">
    <property type="term" value="C:Golgi membrane"/>
    <property type="evidence" value="ECO:0007669"/>
    <property type="project" value="UniProtKB-SubCell"/>
</dbReference>
<keyword evidence="3" id="KW-0328">Glycosyltransferase</keyword>
<evidence type="ECO:0000256" key="5">
    <source>
        <dbReference type="ARBA" id="ARBA00023180"/>
    </source>
</evidence>
<proteinExistence type="predicted"/>
<dbReference type="GO" id="GO:0016763">
    <property type="term" value="F:pentosyltransferase activity"/>
    <property type="evidence" value="ECO:0007669"/>
    <property type="project" value="UniProtKB-ARBA"/>
</dbReference>